<dbReference type="PROSITE" id="PS51293">
    <property type="entry name" value="SANT"/>
    <property type="match status" value="1"/>
</dbReference>
<evidence type="ECO:0000256" key="5">
    <source>
        <dbReference type="ARBA" id="ARBA00023163"/>
    </source>
</evidence>
<feature type="region of interest" description="Disordered" evidence="7">
    <location>
        <begin position="59"/>
        <end position="135"/>
    </location>
</feature>
<comment type="subcellular location">
    <subcellularLocation>
        <location evidence="1">Nucleus</location>
    </subcellularLocation>
</comment>
<evidence type="ECO:0000259" key="8">
    <source>
        <dbReference type="PROSITE" id="PS51156"/>
    </source>
</evidence>
<protein>
    <recommendedName>
        <fullName evidence="11">Mesoderm induction early response protein 1</fullName>
    </recommendedName>
</protein>
<keyword evidence="2" id="KW-0678">Repressor</keyword>
<dbReference type="GO" id="GO:0042826">
    <property type="term" value="F:histone deacetylase binding"/>
    <property type="evidence" value="ECO:0007669"/>
    <property type="project" value="TreeGrafter"/>
</dbReference>
<feature type="compositionally biased region" description="Polar residues" evidence="7">
    <location>
        <begin position="405"/>
        <end position="416"/>
    </location>
</feature>
<dbReference type="InterPro" id="IPR017884">
    <property type="entry name" value="SANT_dom"/>
</dbReference>
<accession>A0A7R9H6V5</accession>
<dbReference type="InterPro" id="IPR040138">
    <property type="entry name" value="MIER/MTA"/>
</dbReference>
<feature type="domain" description="ELM2" evidence="8">
    <location>
        <begin position="187"/>
        <end position="285"/>
    </location>
</feature>
<dbReference type="EMBL" id="OD005310">
    <property type="protein sequence ID" value="CAD7411345.1"/>
    <property type="molecule type" value="Genomic_DNA"/>
</dbReference>
<dbReference type="PROSITE" id="PS51156">
    <property type="entry name" value="ELM2"/>
    <property type="match status" value="1"/>
</dbReference>
<keyword evidence="4" id="KW-0805">Transcription regulation</keyword>
<dbReference type="GO" id="GO:0032991">
    <property type="term" value="C:protein-containing complex"/>
    <property type="evidence" value="ECO:0007669"/>
    <property type="project" value="UniProtKB-ARBA"/>
</dbReference>
<dbReference type="InterPro" id="IPR000949">
    <property type="entry name" value="ELM2_dom"/>
</dbReference>
<feature type="compositionally biased region" description="Acidic residues" evidence="7">
    <location>
        <begin position="59"/>
        <end position="73"/>
    </location>
</feature>
<feature type="region of interest" description="Disordered" evidence="7">
    <location>
        <begin position="374"/>
        <end position="416"/>
    </location>
</feature>
<dbReference type="GO" id="GO:0003714">
    <property type="term" value="F:transcription corepressor activity"/>
    <property type="evidence" value="ECO:0007669"/>
    <property type="project" value="TreeGrafter"/>
</dbReference>
<dbReference type="InterPro" id="IPR001005">
    <property type="entry name" value="SANT/Myb"/>
</dbReference>
<dbReference type="FunFam" id="4.10.1240.50:FF:000005">
    <property type="entry name" value="Mesoderm induction early response protein 3"/>
    <property type="match status" value="1"/>
</dbReference>
<feature type="region of interest" description="Disordered" evidence="7">
    <location>
        <begin position="467"/>
        <end position="487"/>
    </location>
</feature>
<feature type="compositionally biased region" description="Acidic residues" evidence="7">
    <location>
        <begin position="170"/>
        <end position="184"/>
    </location>
</feature>
<evidence type="ECO:0000259" key="9">
    <source>
        <dbReference type="PROSITE" id="PS51293"/>
    </source>
</evidence>
<evidence type="ECO:0000313" key="10">
    <source>
        <dbReference type="EMBL" id="CAD7411345.1"/>
    </source>
</evidence>
<dbReference type="FunFam" id="1.10.10.60:FF:000025">
    <property type="entry name" value="Mesoderm induction early response 1, transcriptional regulator"/>
    <property type="match status" value="1"/>
</dbReference>
<organism evidence="10">
    <name type="scientific">Timema poppense</name>
    <name type="common">Walking stick</name>
    <dbReference type="NCBI Taxonomy" id="170557"/>
    <lineage>
        <taxon>Eukaryota</taxon>
        <taxon>Metazoa</taxon>
        <taxon>Ecdysozoa</taxon>
        <taxon>Arthropoda</taxon>
        <taxon>Hexapoda</taxon>
        <taxon>Insecta</taxon>
        <taxon>Pterygota</taxon>
        <taxon>Neoptera</taxon>
        <taxon>Polyneoptera</taxon>
        <taxon>Phasmatodea</taxon>
        <taxon>Timematodea</taxon>
        <taxon>Timematoidea</taxon>
        <taxon>Timematidae</taxon>
        <taxon>Timema</taxon>
    </lineage>
</organism>
<proteinExistence type="predicted"/>
<evidence type="ECO:0000256" key="7">
    <source>
        <dbReference type="SAM" id="MobiDB-lite"/>
    </source>
</evidence>
<evidence type="ECO:0000256" key="2">
    <source>
        <dbReference type="ARBA" id="ARBA00022491"/>
    </source>
</evidence>
<dbReference type="GO" id="GO:0005654">
    <property type="term" value="C:nucleoplasm"/>
    <property type="evidence" value="ECO:0007669"/>
    <property type="project" value="TreeGrafter"/>
</dbReference>
<dbReference type="PANTHER" id="PTHR10865:SF28">
    <property type="entry name" value="ELM2 DOMAIN-CONTAINING PROTEIN"/>
    <property type="match status" value="1"/>
</dbReference>
<dbReference type="CDD" id="cd11661">
    <property type="entry name" value="SANT_MTA3_like"/>
    <property type="match status" value="1"/>
</dbReference>
<evidence type="ECO:0000256" key="6">
    <source>
        <dbReference type="ARBA" id="ARBA00023242"/>
    </source>
</evidence>
<dbReference type="Pfam" id="PF01448">
    <property type="entry name" value="ELM2"/>
    <property type="match status" value="1"/>
</dbReference>
<feature type="compositionally biased region" description="Polar residues" evidence="7">
    <location>
        <begin position="101"/>
        <end position="115"/>
    </location>
</feature>
<dbReference type="SMART" id="SM01189">
    <property type="entry name" value="ELM2"/>
    <property type="match status" value="1"/>
</dbReference>
<dbReference type="GO" id="GO:0000122">
    <property type="term" value="P:negative regulation of transcription by RNA polymerase II"/>
    <property type="evidence" value="ECO:0007669"/>
    <property type="project" value="TreeGrafter"/>
</dbReference>
<dbReference type="PANTHER" id="PTHR10865">
    <property type="entry name" value="METASTASIS-ASSOCIATED PROTEIN AND MESODERM INDUCTION EARLY RESPONSE PROTEIN"/>
    <property type="match status" value="1"/>
</dbReference>
<name>A0A7R9H6V5_TIMPO</name>
<dbReference type="Pfam" id="PF19426">
    <property type="entry name" value="MIER1_3_C"/>
    <property type="match status" value="1"/>
</dbReference>
<evidence type="ECO:0000256" key="3">
    <source>
        <dbReference type="ARBA" id="ARBA00022553"/>
    </source>
</evidence>
<evidence type="ECO:0008006" key="11">
    <source>
        <dbReference type="Google" id="ProtNLM"/>
    </source>
</evidence>
<dbReference type="InterPro" id="IPR045787">
    <property type="entry name" value="MIER1/3_C"/>
</dbReference>
<keyword evidence="6" id="KW-0539">Nucleus</keyword>
<dbReference type="Gene3D" id="4.10.1240.50">
    <property type="match status" value="1"/>
</dbReference>
<keyword evidence="3" id="KW-0597">Phosphoprotein</keyword>
<feature type="compositionally biased region" description="Basic and acidic residues" evidence="7">
    <location>
        <begin position="116"/>
        <end position="125"/>
    </location>
</feature>
<dbReference type="InterPro" id="IPR009057">
    <property type="entry name" value="Homeodomain-like_sf"/>
</dbReference>
<gene>
    <name evidence="10" type="ORF">TPSB3V08_LOCUS7832</name>
</gene>
<dbReference type="AlphaFoldDB" id="A0A7R9H6V5"/>
<keyword evidence="5" id="KW-0804">Transcription</keyword>
<dbReference type="SUPFAM" id="SSF46689">
    <property type="entry name" value="Homeodomain-like"/>
    <property type="match status" value="1"/>
</dbReference>
<sequence length="582" mass="65245">MSLIWSGDKSSSMPECLVCGENMSNANVGRTGGGGGSVDKEFDPPVEMMVNDFDDERTLDEEEALEGSEDTEAELSSLQREGDMPLEDLLAMYGYGDPSAENMQSSSSETSNQEITSEHDDIDRDTMEEDYDEKAGQSELQQLYENIPDKEMEETPGTSKLLRLSRPQSEEEEDDCDYRPEDDDSGKTIMVGSDYQAGIPEGLCKYDDALPYENEDKLLWNPSQLTEDEVEDFLVKAQEPLLNNAQGVSAIPTGMHTRDDEQAIFLLLQCGYNVEEALRRRRMNVVPPTDTMSLWSEEECRNFENGLRSYGKDFHLIQQNKVRTRSVGELVQFYYLWKKTERHDIFANKARLEKKKYALHPGITDYMDRFLEEQESGGHAQRDRSSSPNIHCLIYGDPKRHRTQENSSGEAVGNTNSMSYPVDPLCDLANHLDKESLESLVNLATSATEGGAGTQNIAETEVTGHVPLRSPQPRAGNFQIKGGDVKDGNPIWPLPAEAEGHKNRRWNFEEIIDRAVNSWNVPNYTVTRSNRSVHLLEAGYDCDELQISLVPATMEGDNITLSKTNFAKTSASTTTNNVSSDF</sequence>
<evidence type="ECO:0000256" key="1">
    <source>
        <dbReference type="ARBA" id="ARBA00004123"/>
    </source>
</evidence>
<feature type="region of interest" description="Disordered" evidence="7">
    <location>
        <begin position="147"/>
        <end position="188"/>
    </location>
</feature>
<reference evidence="10" key="1">
    <citation type="submission" date="2020-11" db="EMBL/GenBank/DDBJ databases">
        <authorList>
            <person name="Tran Van P."/>
        </authorList>
    </citation>
    <scope>NUCLEOTIDE SEQUENCE</scope>
</reference>
<dbReference type="Gene3D" id="1.10.10.60">
    <property type="entry name" value="Homeodomain-like"/>
    <property type="match status" value="1"/>
</dbReference>
<feature type="domain" description="SANT" evidence="9">
    <location>
        <begin position="290"/>
        <end position="342"/>
    </location>
</feature>
<evidence type="ECO:0000256" key="4">
    <source>
        <dbReference type="ARBA" id="ARBA00023015"/>
    </source>
</evidence>
<dbReference type="SMART" id="SM00717">
    <property type="entry name" value="SANT"/>
    <property type="match status" value="1"/>
</dbReference>